<dbReference type="InterPro" id="IPR000504">
    <property type="entry name" value="RRM_dom"/>
</dbReference>
<name>A0A833R1Z4_9POAL</name>
<dbReference type="PROSITE" id="PS50102">
    <property type="entry name" value="RRM"/>
    <property type="match status" value="1"/>
</dbReference>
<accession>A0A833R1Z4</accession>
<evidence type="ECO:0000313" key="7">
    <source>
        <dbReference type="EMBL" id="KAF3331771.1"/>
    </source>
</evidence>
<dbReference type="GO" id="GO:0003729">
    <property type="term" value="F:mRNA binding"/>
    <property type="evidence" value="ECO:0007669"/>
    <property type="project" value="TreeGrafter"/>
</dbReference>
<evidence type="ECO:0000256" key="1">
    <source>
        <dbReference type="ARBA" id="ARBA00004123"/>
    </source>
</evidence>
<evidence type="ECO:0000256" key="3">
    <source>
        <dbReference type="ARBA" id="ARBA00023242"/>
    </source>
</evidence>
<comment type="subcellular location">
    <subcellularLocation>
        <location evidence="1">Nucleus</location>
    </subcellularLocation>
</comment>
<dbReference type="SMART" id="SM00360">
    <property type="entry name" value="RRM"/>
    <property type="match status" value="1"/>
</dbReference>
<evidence type="ECO:0000313" key="8">
    <source>
        <dbReference type="Proteomes" id="UP000623129"/>
    </source>
</evidence>
<dbReference type="OrthoDB" id="439993at2759"/>
<dbReference type="SUPFAM" id="SSF54928">
    <property type="entry name" value="RNA-binding domain, RBD"/>
    <property type="match status" value="1"/>
</dbReference>
<dbReference type="InterPro" id="IPR045180">
    <property type="entry name" value="La_dom_prot"/>
</dbReference>
<dbReference type="GO" id="GO:0005634">
    <property type="term" value="C:nucleus"/>
    <property type="evidence" value="ECO:0007669"/>
    <property type="project" value="UniProtKB-SubCell"/>
</dbReference>
<gene>
    <name evidence="7" type="ORF">FCM35_KLT03177</name>
</gene>
<dbReference type="PANTHER" id="PTHR22792">
    <property type="entry name" value="LUPUS LA PROTEIN-RELATED"/>
    <property type="match status" value="1"/>
</dbReference>
<organism evidence="7 8">
    <name type="scientific">Carex littledalei</name>
    <dbReference type="NCBI Taxonomy" id="544730"/>
    <lineage>
        <taxon>Eukaryota</taxon>
        <taxon>Viridiplantae</taxon>
        <taxon>Streptophyta</taxon>
        <taxon>Embryophyta</taxon>
        <taxon>Tracheophyta</taxon>
        <taxon>Spermatophyta</taxon>
        <taxon>Magnoliopsida</taxon>
        <taxon>Liliopsida</taxon>
        <taxon>Poales</taxon>
        <taxon>Cyperaceae</taxon>
        <taxon>Cyperoideae</taxon>
        <taxon>Cariceae</taxon>
        <taxon>Carex</taxon>
        <taxon>Carex subgen. Euthyceras</taxon>
    </lineage>
</organism>
<comment type="caution">
    <text evidence="7">The sequence shown here is derived from an EMBL/GenBank/DDBJ whole genome shotgun (WGS) entry which is preliminary data.</text>
</comment>
<sequence>MLFCYRNGSDNKWREKFTPAEPNHRYRNIGSGYGAGSPNTARLQEGMPSLDMNKAMSEAQKAKSKKMKAEAFNKYMKTSLKVEFYFSDSNLPRDGFLRRIVEESQDGLVSLALICSFGRMRSILGLDHYTKPESVSADILVAVSEILKRRSTTLRISEDGKKVGRIAELLKPEELIEQLDSRTIAASPFPYDITLEDVEAFFSKLAKVNSVRLPKNVSDKRYFCGMVHIEFSEEADAKKILEENLVFAGAELVLKPKKEYDAEREKQIEEHKKKNAGKGYS</sequence>
<evidence type="ECO:0000256" key="4">
    <source>
        <dbReference type="PROSITE-ProRule" id="PRU00332"/>
    </source>
</evidence>
<dbReference type="GO" id="GO:0006396">
    <property type="term" value="P:RNA processing"/>
    <property type="evidence" value="ECO:0007669"/>
    <property type="project" value="InterPro"/>
</dbReference>
<proteinExistence type="predicted"/>
<dbReference type="PANTHER" id="PTHR22792:SF140">
    <property type="entry name" value="ACHILLES, ISOFORM A"/>
    <property type="match status" value="1"/>
</dbReference>
<dbReference type="Pfam" id="PF00076">
    <property type="entry name" value="RRM_1"/>
    <property type="match status" value="1"/>
</dbReference>
<feature type="domain" description="RRM" evidence="5">
    <location>
        <begin position="182"/>
        <end position="267"/>
    </location>
</feature>
<keyword evidence="2 4" id="KW-0694">RNA-binding</keyword>
<dbReference type="InterPro" id="IPR012677">
    <property type="entry name" value="Nucleotide-bd_a/b_plait_sf"/>
</dbReference>
<evidence type="ECO:0000256" key="2">
    <source>
        <dbReference type="ARBA" id="ARBA00022884"/>
    </source>
</evidence>
<dbReference type="PRINTS" id="PR00302">
    <property type="entry name" value="LUPUSLA"/>
</dbReference>
<keyword evidence="3" id="KW-0539">Nucleus</keyword>
<dbReference type="Gene3D" id="1.10.10.10">
    <property type="entry name" value="Winged helix-like DNA-binding domain superfamily/Winged helix DNA-binding domain"/>
    <property type="match status" value="1"/>
</dbReference>
<dbReference type="SMART" id="SM00715">
    <property type="entry name" value="LA"/>
    <property type="match status" value="1"/>
</dbReference>
<dbReference type="InterPro" id="IPR006630">
    <property type="entry name" value="La_HTH"/>
</dbReference>
<dbReference type="InterPro" id="IPR036388">
    <property type="entry name" value="WH-like_DNA-bd_sf"/>
</dbReference>
<dbReference type="EMBL" id="SWLB01000012">
    <property type="protein sequence ID" value="KAF3331771.1"/>
    <property type="molecule type" value="Genomic_DNA"/>
</dbReference>
<dbReference type="CDD" id="cd08030">
    <property type="entry name" value="LA_like_plant"/>
    <property type="match status" value="1"/>
</dbReference>
<dbReference type="SUPFAM" id="SSF46785">
    <property type="entry name" value="Winged helix' DNA-binding domain"/>
    <property type="match status" value="1"/>
</dbReference>
<evidence type="ECO:0000259" key="5">
    <source>
        <dbReference type="PROSITE" id="PS50102"/>
    </source>
</evidence>
<keyword evidence="8" id="KW-1185">Reference proteome</keyword>
<protein>
    <submittedName>
        <fullName evidence="7">La protein 1-like protein</fullName>
    </submittedName>
</protein>
<evidence type="ECO:0000259" key="6">
    <source>
        <dbReference type="PROSITE" id="PS50961"/>
    </source>
</evidence>
<reference evidence="7" key="1">
    <citation type="submission" date="2020-01" db="EMBL/GenBank/DDBJ databases">
        <title>Genome sequence of Kobresia littledalei, the first chromosome-level genome in the family Cyperaceae.</title>
        <authorList>
            <person name="Qu G."/>
        </authorList>
    </citation>
    <scope>NUCLEOTIDE SEQUENCE</scope>
    <source>
        <strain evidence="7">C.B.Clarke</strain>
        <tissue evidence="7">Leaf</tissue>
    </source>
</reference>
<dbReference type="InterPro" id="IPR002344">
    <property type="entry name" value="Lupus_La"/>
</dbReference>
<dbReference type="GO" id="GO:1990904">
    <property type="term" value="C:ribonucleoprotein complex"/>
    <property type="evidence" value="ECO:0007669"/>
    <property type="project" value="InterPro"/>
</dbReference>
<dbReference type="Pfam" id="PF05383">
    <property type="entry name" value="La"/>
    <property type="match status" value="1"/>
</dbReference>
<dbReference type="Proteomes" id="UP000623129">
    <property type="component" value="Unassembled WGS sequence"/>
</dbReference>
<dbReference type="InterPro" id="IPR036390">
    <property type="entry name" value="WH_DNA-bd_sf"/>
</dbReference>
<feature type="domain" description="HTH La-type RNA-binding" evidence="6">
    <location>
        <begin position="68"/>
        <end position="175"/>
    </location>
</feature>
<dbReference type="CDD" id="cd12291">
    <property type="entry name" value="RRM1_La"/>
    <property type="match status" value="1"/>
</dbReference>
<dbReference type="InterPro" id="IPR035979">
    <property type="entry name" value="RBD_domain_sf"/>
</dbReference>
<dbReference type="Gene3D" id="3.30.70.330">
    <property type="match status" value="1"/>
</dbReference>
<dbReference type="PROSITE" id="PS50961">
    <property type="entry name" value="HTH_LA"/>
    <property type="match status" value="1"/>
</dbReference>
<dbReference type="AlphaFoldDB" id="A0A833R1Z4"/>